<dbReference type="Gene3D" id="1.25.40.10">
    <property type="entry name" value="Tetratricopeptide repeat domain"/>
    <property type="match status" value="2"/>
</dbReference>
<dbReference type="EMBL" id="SDMP01000014">
    <property type="protein sequence ID" value="RYR11438.1"/>
    <property type="molecule type" value="Genomic_DNA"/>
</dbReference>
<proteinExistence type="inferred from homology"/>
<dbReference type="AlphaFoldDB" id="A0A444ZBF3"/>
<organism evidence="4 5">
    <name type="scientific">Arachis hypogaea</name>
    <name type="common">Peanut</name>
    <dbReference type="NCBI Taxonomy" id="3818"/>
    <lineage>
        <taxon>Eukaryota</taxon>
        <taxon>Viridiplantae</taxon>
        <taxon>Streptophyta</taxon>
        <taxon>Embryophyta</taxon>
        <taxon>Tracheophyta</taxon>
        <taxon>Spermatophyta</taxon>
        <taxon>Magnoliopsida</taxon>
        <taxon>eudicotyledons</taxon>
        <taxon>Gunneridae</taxon>
        <taxon>Pentapetalae</taxon>
        <taxon>rosids</taxon>
        <taxon>fabids</taxon>
        <taxon>Fabales</taxon>
        <taxon>Fabaceae</taxon>
        <taxon>Papilionoideae</taxon>
        <taxon>50 kb inversion clade</taxon>
        <taxon>dalbergioids sensu lato</taxon>
        <taxon>Dalbergieae</taxon>
        <taxon>Pterocarpus clade</taxon>
        <taxon>Arachis</taxon>
    </lineage>
</organism>
<feature type="repeat" description="PPR" evidence="3">
    <location>
        <begin position="266"/>
        <end position="300"/>
    </location>
</feature>
<dbReference type="Pfam" id="PF01535">
    <property type="entry name" value="PPR"/>
    <property type="match status" value="2"/>
</dbReference>
<feature type="repeat" description="PPR" evidence="3">
    <location>
        <begin position="129"/>
        <end position="163"/>
    </location>
</feature>
<dbReference type="InterPro" id="IPR002885">
    <property type="entry name" value="PPR_rpt"/>
</dbReference>
<accession>A0A444ZBF3</accession>
<comment type="caution">
    <text evidence="4">The sequence shown here is derived from an EMBL/GenBank/DDBJ whole genome shotgun (WGS) entry which is preliminary data.</text>
</comment>
<dbReference type="PROSITE" id="PS51375">
    <property type="entry name" value="PPR"/>
    <property type="match status" value="5"/>
</dbReference>
<sequence>MRITRYAANLHSAFLLRLFPSVPLRLYAHSPFPIALNNNNTNNNNNVDYAVASFITLLNNRDAPSQVEFDQILGSLVKINQYHTAVSLFAQMDFRGISPSLINCFCHLGLMDSAFSALAKNIKLGHQLDVFTYNALIDGYFLINRVNEAAKMFDSTIKAGLAPDVHSYSIMINGYCKNKMVDQAITFFKESESFVPNIGIYTLIDRLCKSGRISCVQNILDEMHESEQPPKLVGYCILLDALCKIQHLDEAIALFHNIIHKGFRPNAYMCSILLNGLCKCGRVRTARELFEHLLANNYCLDVVNFNIMMSGFVNEGLIDEAIDLFLKMKGHGCLPNTETYSLFYEAFRQFSARNKHMLAVTKSKEKKIFEKIGKDPRIW</sequence>
<evidence type="ECO:0000256" key="1">
    <source>
        <dbReference type="ARBA" id="ARBA00007626"/>
    </source>
</evidence>
<comment type="similarity">
    <text evidence="1">Belongs to the PPR family. P subfamily.</text>
</comment>
<dbReference type="Proteomes" id="UP000289738">
    <property type="component" value="Chromosome B04"/>
</dbReference>
<feature type="repeat" description="PPR" evidence="3">
    <location>
        <begin position="301"/>
        <end position="335"/>
    </location>
</feature>
<name>A0A444ZBF3_ARAHY</name>
<reference evidence="4 5" key="1">
    <citation type="submission" date="2019-01" db="EMBL/GenBank/DDBJ databases">
        <title>Sequencing of cultivated peanut Arachis hypogaea provides insights into genome evolution and oil improvement.</title>
        <authorList>
            <person name="Chen X."/>
        </authorList>
    </citation>
    <scope>NUCLEOTIDE SEQUENCE [LARGE SCALE GENOMIC DNA]</scope>
    <source>
        <strain evidence="5">cv. Fuhuasheng</strain>
        <tissue evidence="4">Leaves</tissue>
    </source>
</reference>
<evidence type="ECO:0000256" key="3">
    <source>
        <dbReference type="PROSITE-ProRule" id="PRU00708"/>
    </source>
</evidence>
<feature type="repeat" description="PPR" evidence="3">
    <location>
        <begin position="231"/>
        <end position="265"/>
    </location>
</feature>
<dbReference type="PANTHER" id="PTHR47941">
    <property type="entry name" value="PENTATRICOPEPTIDE REPEAT-CONTAINING PROTEIN 3, MITOCHONDRIAL"/>
    <property type="match status" value="1"/>
</dbReference>
<evidence type="ECO:0008006" key="6">
    <source>
        <dbReference type="Google" id="ProtNLM"/>
    </source>
</evidence>
<keyword evidence="2" id="KW-0677">Repeat</keyword>
<evidence type="ECO:0000313" key="4">
    <source>
        <dbReference type="EMBL" id="RYR11438.1"/>
    </source>
</evidence>
<feature type="repeat" description="PPR" evidence="3">
    <location>
        <begin position="164"/>
        <end position="194"/>
    </location>
</feature>
<gene>
    <name evidence="4" type="ORF">Ahy_B04g068961</name>
</gene>
<evidence type="ECO:0000256" key="2">
    <source>
        <dbReference type="ARBA" id="ARBA00022737"/>
    </source>
</evidence>
<evidence type="ECO:0000313" key="5">
    <source>
        <dbReference type="Proteomes" id="UP000289738"/>
    </source>
</evidence>
<dbReference type="InterPro" id="IPR011990">
    <property type="entry name" value="TPR-like_helical_dom_sf"/>
</dbReference>
<protein>
    <recommendedName>
        <fullName evidence="6">Pentatricopeptide repeat-containing protein</fullName>
    </recommendedName>
</protein>
<dbReference type="NCBIfam" id="TIGR00756">
    <property type="entry name" value="PPR"/>
    <property type="match status" value="5"/>
</dbReference>
<dbReference type="Pfam" id="PF13041">
    <property type="entry name" value="PPR_2"/>
    <property type="match status" value="3"/>
</dbReference>
<keyword evidence="5" id="KW-1185">Reference proteome</keyword>